<protein>
    <submittedName>
        <fullName evidence="1">Uncharacterized protein</fullName>
    </submittedName>
</protein>
<accession>A0ABP0X6L0</accession>
<organism evidence="1 2">
    <name type="scientific">Sphagnum jensenii</name>
    <dbReference type="NCBI Taxonomy" id="128206"/>
    <lineage>
        <taxon>Eukaryota</taxon>
        <taxon>Viridiplantae</taxon>
        <taxon>Streptophyta</taxon>
        <taxon>Embryophyta</taxon>
        <taxon>Bryophyta</taxon>
        <taxon>Sphagnophytina</taxon>
        <taxon>Sphagnopsida</taxon>
        <taxon>Sphagnales</taxon>
        <taxon>Sphagnaceae</taxon>
        <taxon>Sphagnum</taxon>
    </lineage>
</organism>
<keyword evidence="2" id="KW-1185">Reference proteome</keyword>
<reference evidence="1" key="1">
    <citation type="submission" date="2024-02" db="EMBL/GenBank/DDBJ databases">
        <authorList>
            <consortium name="ELIXIR-Norway"/>
            <consortium name="Elixir Norway"/>
        </authorList>
    </citation>
    <scope>NUCLEOTIDE SEQUENCE</scope>
</reference>
<evidence type="ECO:0000313" key="1">
    <source>
        <dbReference type="EMBL" id="CAK9273463.1"/>
    </source>
</evidence>
<gene>
    <name evidence="1" type="ORF">CSSPJE1EN1_LOCUS18941</name>
</gene>
<dbReference type="Proteomes" id="UP001497444">
    <property type="component" value="Chromosome 5"/>
</dbReference>
<dbReference type="EMBL" id="OZ020100">
    <property type="protein sequence ID" value="CAK9273463.1"/>
    <property type="molecule type" value="Genomic_DNA"/>
</dbReference>
<name>A0ABP0X6L0_9BRYO</name>
<evidence type="ECO:0000313" key="2">
    <source>
        <dbReference type="Proteomes" id="UP001497444"/>
    </source>
</evidence>
<sequence length="136" mass="14375">MAFSKTERQGIVMGQHPANSLENDSAFFKAGAADGCAVASSISSNSSCKLELLIGDMTIRIDAPLSHMGSYNLSIPLLTGGAVTSLLSLYDDNVKPITVEAGEAASQAVTFVPLVQDQEIGEELLPSLMHLQELEH</sequence>
<proteinExistence type="predicted"/>